<dbReference type="InterPro" id="IPR001806">
    <property type="entry name" value="Small_GTPase"/>
</dbReference>
<dbReference type="Pfam" id="PF00071">
    <property type="entry name" value="Ras"/>
    <property type="match status" value="1"/>
</dbReference>
<dbReference type="CDD" id="cd00882">
    <property type="entry name" value="Ras_like_GTPase"/>
    <property type="match status" value="1"/>
</dbReference>
<dbReference type="Proteomes" id="UP000009168">
    <property type="component" value="Unassembled WGS sequence"/>
</dbReference>
<dbReference type="Gene3D" id="3.40.50.300">
    <property type="entry name" value="P-loop containing nucleotide triphosphate hydrolases"/>
    <property type="match status" value="1"/>
</dbReference>
<name>W7XEE6_TETTS</name>
<evidence type="ECO:0000256" key="4">
    <source>
        <dbReference type="ARBA" id="ARBA00023134"/>
    </source>
</evidence>
<evidence type="ECO:0000313" key="5">
    <source>
        <dbReference type="EMBL" id="EWS74988.1"/>
    </source>
</evidence>
<dbReference type="PROSITE" id="PS51419">
    <property type="entry name" value="RAB"/>
    <property type="match status" value="1"/>
</dbReference>
<dbReference type="EMBL" id="GG662725">
    <property type="protein sequence ID" value="EWS74988.1"/>
    <property type="molecule type" value="Genomic_DNA"/>
</dbReference>
<evidence type="ECO:0000313" key="6">
    <source>
        <dbReference type="Proteomes" id="UP000009168"/>
    </source>
</evidence>
<keyword evidence="3" id="KW-0653">Protein transport</keyword>
<dbReference type="GO" id="GO:0003924">
    <property type="term" value="F:GTPase activity"/>
    <property type="evidence" value="ECO:0007669"/>
    <property type="project" value="InterPro"/>
</dbReference>
<reference evidence="5" key="2">
    <citation type="submission" date="2014-02" db="EMBL/GenBank/DDBJ databases">
        <title>Annotation update of Tetrahymena thermophila SB210.</title>
        <authorList>
            <person name="Bidwell S."/>
            <person name="Michalis H.M."/>
            <person name="Zafar N."/>
            <person name="Joardar V."/>
            <person name="Miao W."/>
            <person name="Russ C."/>
            <person name="Eisen J."/>
            <person name="Wu M."/>
            <person name="Wu D."/>
            <person name="Nierman W."/>
            <person name="Orias E."/>
            <person name="Delcher A."/>
            <person name="Salzberg S."/>
            <person name="Coyne R."/>
        </authorList>
    </citation>
    <scope>NUCLEOTIDE SEQUENCE</scope>
    <source>
        <strain evidence="5">SB210</strain>
    </source>
</reference>
<evidence type="ECO:0000256" key="1">
    <source>
        <dbReference type="ARBA" id="ARBA00022448"/>
    </source>
</evidence>
<dbReference type="RefSeq" id="XP_012652487.1">
    <property type="nucleotide sequence ID" value="XM_012797033.1"/>
</dbReference>
<dbReference type="GO" id="GO:0005525">
    <property type="term" value="F:GTP binding"/>
    <property type="evidence" value="ECO:0007669"/>
    <property type="project" value="UniProtKB-KW"/>
</dbReference>
<dbReference type="KEGG" id="tet:TTHERM_000833689"/>
<dbReference type="InParanoid" id="W7XEE6"/>
<dbReference type="AlphaFoldDB" id="W7XEE6"/>
<dbReference type="GO" id="GO:0005634">
    <property type="term" value="C:nucleus"/>
    <property type="evidence" value="ECO:0007669"/>
    <property type="project" value="TreeGrafter"/>
</dbReference>
<keyword evidence="1" id="KW-0813">Transport</keyword>
<dbReference type="PANTHER" id="PTHR24071:SF0">
    <property type="entry name" value="GTP-BINDING NUCLEAR PROTEIN RAN"/>
    <property type="match status" value="1"/>
</dbReference>
<reference evidence="5" key="1">
    <citation type="submission" date="2008-09" db="EMBL/GenBank/DDBJ databases">
        <authorList>
            <person name="Eisen J.A."/>
            <person name="Wu M."/>
            <person name="Wu D."/>
            <person name="Nierman W.C."/>
            <person name="Orias E."/>
            <person name="Delcher A.L."/>
            <person name="Salzberg S.L."/>
        </authorList>
    </citation>
    <scope>NUCLEOTIDE SEQUENCE</scope>
    <source>
        <strain evidence="5">SB210</strain>
    </source>
</reference>
<organism evidence="5 6">
    <name type="scientific">Tetrahymena thermophila (strain SB210)</name>
    <dbReference type="NCBI Taxonomy" id="312017"/>
    <lineage>
        <taxon>Eukaryota</taxon>
        <taxon>Sar</taxon>
        <taxon>Alveolata</taxon>
        <taxon>Ciliophora</taxon>
        <taxon>Intramacronucleata</taxon>
        <taxon>Oligohymenophorea</taxon>
        <taxon>Hymenostomatida</taxon>
        <taxon>Tetrahymenina</taxon>
        <taxon>Tetrahymenidae</taxon>
        <taxon>Tetrahymena</taxon>
    </lineage>
</organism>
<accession>W7XEE6</accession>
<dbReference type="SMART" id="SM00173">
    <property type="entry name" value="RAS"/>
    <property type="match status" value="1"/>
</dbReference>
<keyword evidence="4" id="KW-0342">GTP-binding</keyword>
<dbReference type="SUPFAM" id="SSF52540">
    <property type="entry name" value="P-loop containing nucleoside triphosphate hydrolases"/>
    <property type="match status" value="1"/>
</dbReference>
<evidence type="ECO:0000256" key="3">
    <source>
        <dbReference type="ARBA" id="ARBA00022927"/>
    </source>
</evidence>
<evidence type="ECO:0000256" key="2">
    <source>
        <dbReference type="ARBA" id="ARBA00022741"/>
    </source>
</evidence>
<proteinExistence type="predicted"/>
<keyword evidence="2" id="KW-0547">Nucleotide-binding</keyword>
<dbReference type="PANTHER" id="PTHR24071">
    <property type="entry name" value="RAN GTPASE"/>
    <property type="match status" value="1"/>
</dbReference>
<dbReference type="GO" id="GO:0005737">
    <property type="term" value="C:cytoplasm"/>
    <property type="evidence" value="ECO:0007669"/>
    <property type="project" value="TreeGrafter"/>
</dbReference>
<dbReference type="PRINTS" id="PR00449">
    <property type="entry name" value="RASTRNSFRMNG"/>
</dbReference>
<sequence>MATSLSDINNKNLQSFSSFQENKSSQELIKQSFTLGVFGFEQSGKSTLINRFKGYKLLIEEDSGVLTFKRFQIQTNYGNFDIKSIEFPDKQYVFDEKNLNTYKQQMMNIQIAIILFDHTSIKSLHESMKILDEIKQQREELPIIVAGNKIDSFQRTISKQHLKEQKIDELKNYFDISAISNYNLEKMFTKLLRILTQNEEIVLVSGANFKQHELNVDPKIYQQMELEEKFKKQLLEAGGGVI</sequence>
<dbReference type="GO" id="GO:0006606">
    <property type="term" value="P:protein import into nucleus"/>
    <property type="evidence" value="ECO:0007669"/>
    <property type="project" value="TreeGrafter"/>
</dbReference>
<keyword evidence="6" id="KW-1185">Reference proteome</keyword>
<dbReference type="InterPro" id="IPR002041">
    <property type="entry name" value="Ran_GTPase"/>
</dbReference>
<gene>
    <name evidence="5" type="ORF">TTHERM_000833689</name>
</gene>
<dbReference type="GeneID" id="24440845"/>
<dbReference type="InterPro" id="IPR027417">
    <property type="entry name" value="P-loop_NTPase"/>
</dbReference>
<dbReference type="STRING" id="312017.W7XEE6"/>
<dbReference type="SMART" id="SM00176">
    <property type="entry name" value="RAN"/>
    <property type="match status" value="1"/>
</dbReference>
<dbReference type="GO" id="GO:0000054">
    <property type="term" value="P:ribosomal subunit export from nucleus"/>
    <property type="evidence" value="ECO:0007669"/>
    <property type="project" value="TreeGrafter"/>
</dbReference>
<protein>
    <submittedName>
        <fullName evidence="5">ADP-ribosylation factor family protein</fullName>
    </submittedName>
</protein>